<feature type="compositionally biased region" description="Polar residues" evidence="10">
    <location>
        <begin position="1"/>
        <end position="14"/>
    </location>
</feature>
<dbReference type="InterPro" id="IPR024610">
    <property type="entry name" value="ING_N_histone-binding"/>
</dbReference>
<dbReference type="InterPro" id="IPR019786">
    <property type="entry name" value="Zinc_finger_PHD-type_CS"/>
</dbReference>
<feature type="compositionally biased region" description="Low complexity" evidence="10">
    <location>
        <begin position="15"/>
        <end position="31"/>
    </location>
</feature>
<comment type="caution">
    <text evidence="12">The sequence shown here is derived from an EMBL/GenBank/DDBJ whole genome shotgun (WGS) entry which is preliminary data.</text>
</comment>
<comment type="function">
    <text evidence="9">Component of an histone acetyltransferase complex.</text>
</comment>
<dbReference type="InterPro" id="IPR013083">
    <property type="entry name" value="Znf_RING/FYVE/PHD"/>
</dbReference>
<feature type="region of interest" description="Disordered" evidence="10">
    <location>
        <begin position="139"/>
        <end position="161"/>
    </location>
</feature>
<keyword evidence="13" id="KW-1185">Reference proteome</keyword>
<feature type="compositionally biased region" description="Low complexity" evidence="10">
    <location>
        <begin position="532"/>
        <end position="544"/>
    </location>
</feature>
<feature type="compositionally biased region" description="Basic and acidic residues" evidence="10">
    <location>
        <begin position="280"/>
        <end position="294"/>
    </location>
</feature>
<comment type="domain">
    <text evidence="9">The PHD-type zinc finger mediates the binding to H3K4me3.</text>
</comment>
<dbReference type="InterPro" id="IPR019787">
    <property type="entry name" value="Znf_PHD-finger"/>
</dbReference>
<organism evidence="12 13">
    <name type="scientific">Phlyctema vagabunda</name>
    <dbReference type="NCBI Taxonomy" id="108571"/>
    <lineage>
        <taxon>Eukaryota</taxon>
        <taxon>Fungi</taxon>
        <taxon>Dikarya</taxon>
        <taxon>Ascomycota</taxon>
        <taxon>Pezizomycotina</taxon>
        <taxon>Leotiomycetes</taxon>
        <taxon>Helotiales</taxon>
        <taxon>Dermateaceae</taxon>
        <taxon>Phlyctema</taxon>
    </lineage>
</organism>
<feature type="region of interest" description="Disordered" evidence="10">
    <location>
        <begin position="1"/>
        <end position="54"/>
    </location>
</feature>
<dbReference type="Gene3D" id="3.30.40.10">
    <property type="entry name" value="Zinc/RING finger domain, C3HC4 (zinc finger)"/>
    <property type="match status" value="1"/>
</dbReference>
<dbReference type="InterPro" id="IPR028651">
    <property type="entry name" value="ING_fam"/>
</dbReference>
<evidence type="ECO:0000256" key="5">
    <source>
        <dbReference type="ARBA" id="ARBA00022833"/>
    </source>
</evidence>
<evidence type="ECO:0000256" key="2">
    <source>
        <dbReference type="ARBA" id="ARBA00010210"/>
    </source>
</evidence>
<comment type="subunit">
    <text evidence="9">Component of an histone acetyltransferase complex. Interacts with H3K4me3 and to a lesser extent with H3K4me2.</text>
</comment>
<proteinExistence type="inferred from homology"/>
<comment type="similarity">
    <text evidence="2 9">Belongs to the ING family.</text>
</comment>
<evidence type="ECO:0000256" key="6">
    <source>
        <dbReference type="ARBA" id="ARBA00022853"/>
    </source>
</evidence>
<gene>
    <name evidence="12" type="ORF">PVAG01_00188</name>
</gene>
<dbReference type="SMART" id="SM00249">
    <property type="entry name" value="PHD"/>
    <property type="match status" value="1"/>
</dbReference>
<dbReference type="InterPro" id="IPR001965">
    <property type="entry name" value="Znf_PHD"/>
</dbReference>
<evidence type="ECO:0000256" key="4">
    <source>
        <dbReference type="ARBA" id="ARBA00022771"/>
    </source>
</evidence>
<evidence type="ECO:0000256" key="9">
    <source>
        <dbReference type="RuleBase" id="RU361213"/>
    </source>
</evidence>
<feature type="domain" description="PHD-type" evidence="11">
    <location>
        <begin position="621"/>
        <end position="672"/>
    </location>
</feature>
<dbReference type="PROSITE" id="PS01359">
    <property type="entry name" value="ZF_PHD_1"/>
    <property type="match status" value="1"/>
</dbReference>
<feature type="region of interest" description="Disordered" evidence="10">
    <location>
        <begin position="349"/>
        <end position="466"/>
    </location>
</feature>
<evidence type="ECO:0000256" key="8">
    <source>
        <dbReference type="PROSITE-ProRule" id="PRU00146"/>
    </source>
</evidence>
<feature type="compositionally biased region" description="Basic and acidic residues" evidence="10">
    <location>
        <begin position="260"/>
        <end position="269"/>
    </location>
</feature>
<keyword evidence="3 9" id="KW-0479">Metal-binding</keyword>
<dbReference type="Pfam" id="PF12998">
    <property type="entry name" value="ING"/>
    <property type="match status" value="1"/>
</dbReference>
<keyword evidence="6 9" id="KW-0156">Chromatin regulator</keyword>
<feature type="compositionally biased region" description="Basic residues" evidence="10">
    <location>
        <begin position="295"/>
        <end position="305"/>
    </location>
</feature>
<keyword evidence="7 9" id="KW-0539">Nucleus</keyword>
<evidence type="ECO:0000313" key="12">
    <source>
        <dbReference type="EMBL" id="KAL3426679.1"/>
    </source>
</evidence>
<comment type="subcellular location">
    <subcellularLocation>
        <location evidence="1 9">Nucleus</location>
    </subcellularLocation>
</comment>
<sequence length="681" mass="73443">MKTAKPQSTDATSSRRAQPPRQTRNNPPRAAISRAFGSRASIGDTQDAPNPDQPVEIFPAITHFADAITALPKELVRHFTLLKEVDAKIFTPEEDLGRLVDAALNAPLPERRLAVDLQHRAPTSVPMSAQGSMSGSITNGHGGSVASLPDGVEHAPAQREWGSETLPRRQLFQHCAFTMQNMLVSLDEKNHVISTAGEALTKQLARLEDCFAFIENEISEEARYGSTTHWAYPENRVPKAGARRDVVVPLPAVTQQLVDEAAHRSDMRKQAMAAKKGRNHHAESDFDDHTEKQKDKKVHGNSKVRKAVDASPQVGLGINGAATNGNPQKRRKVDKGATGGVVMERALSGVFASNNTSKGKVNSPRETPQPDGTKKRSRAANTNGQTRKRNNTINSSVMSPTIASSPIRSTFPEVKALPRGSPGPTNGRPASSRARQNSTQSILENTRPRPSSSASNKPNGIGIGPPDLATAAGITGRTIPEVKATMKETGTTQKEHLLEDVDQKEPELIGGLVVGNRKHSTMKHEDTEVNGETLPELPTPTVTTKSGRASKPATPAIPSFPEPVRSRSGRNALETSSSNKRSHKKGAGAAAQLIAQQTTEVDDAESSLQDDEDGEIDANEPTYCFCNGVSYGEMVACDGDGCEKEWFHLDCVGLKVAPKGNAKWFCDECSARLKTRRFNGR</sequence>
<evidence type="ECO:0000259" key="11">
    <source>
        <dbReference type="PROSITE" id="PS50016"/>
    </source>
</evidence>
<dbReference type="CDD" id="cd15505">
    <property type="entry name" value="PHD_ING"/>
    <property type="match status" value="1"/>
</dbReference>
<evidence type="ECO:0000256" key="3">
    <source>
        <dbReference type="ARBA" id="ARBA00022723"/>
    </source>
</evidence>
<dbReference type="SMART" id="SM01408">
    <property type="entry name" value="ING"/>
    <property type="match status" value="1"/>
</dbReference>
<feature type="compositionally biased region" description="Polar residues" evidence="10">
    <location>
        <begin position="379"/>
        <end position="408"/>
    </location>
</feature>
<evidence type="ECO:0000313" key="13">
    <source>
        <dbReference type="Proteomes" id="UP001629113"/>
    </source>
</evidence>
<dbReference type="Proteomes" id="UP001629113">
    <property type="component" value="Unassembled WGS sequence"/>
</dbReference>
<keyword evidence="5 9" id="KW-0862">Zinc</keyword>
<feature type="compositionally biased region" description="Acidic residues" evidence="10">
    <location>
        <begin position="600"/>
        <end position="615"/>
    </location>
</feature>
<dbReference type="InterPro" id="IPR011011">
    <property type="entry name" value="Znf_FYVE_PHD"/>
</dbReference>
<dbReference type="Pfam" id="PF00628">
    <property type="entry name" value="PHD"/>
    <property type="match status" value="1"/>
</dbReference>
<reference evidence="12 13" key="1">
    <citation type="submission" date="2024-06" db="EMBL/GenBank/DDBJ databases">
        <title>Complete genome of Phlyctema vagabunda strain 19-DSS-EL-015.</title>
        <authorList>
            <person name="Fiorenzani C."/>
        </authorList>
    </citation>
    <scope>NUCLEOTIDE SEQUENCE [LARGE SCALE GENOMIC DNA]</scope>
    <source>
        <strain evidence="12 13">19-DSS-EL-015</strain>
    </source>
</reference>
<evidence type="ECO:0000256" key="10">
    <source>
        <dbReference type="SAM" id="MobiDB-lite"/>
    </source>
</evidence>
<feature type="compositionally biased region" description="Polar residues" evidence="10">
    <location>
        <begin position="433"/>
        <end position="458"/>
    </location>
</feature>
<protein>
    <recommendedName>
        <fullName evidence="9">Chromatin modification-related protein</fullName>
    </recommendedName>
</protein>
<feature type="compositionally biased region" description="Polar residues" evidence="10">
    <location>
        <begin position="351"/>
        <end position="366"/>
    </location>
</feature>
<dbReference type="PROSITE" id="PS50016">
    <property type="entry name" value="ZF_PHD_2"/>
    <property type="match status" value="1"/>
</dbReference>
<accession>A0ABR4PTK2</accession>
<evidence type="ECO:0000256" key="7">
    <source>
        <dbReference type="ARBA" id="ARBA00023242"/>
    </source>
</evidence>
<evidence type="ECO:0000256" key="1">
    <source>
        <dbReference type="ARBA" id="ARBA00004123"/>
    </source>
</evidence>
<dbReference type="PANTHER" id="PTHR10333">
    <property type="entry name" value="INHIBITOR OF GROWTH PROTEIN"/>
    <property type="match status" value="1"/>
</dbReference>
<dbReference type="PANTHER" id="PTHR10333:SF42">
    <property type="entry name" value="INHIBITOR OF GROWTH PROTEIN 5"/>
    <property type="match status" value="1"/>
</dbReference>
<feature type="region of interest" description="Disordered" evidence="10">
    <location>
        <begin position="520"/>
        <end position="615"/>
    </location>
</feature>
<dbReference type="SUPFAM" id="SSF57903">
    <property type="entry name" value="FYVE/PHD zinc finger"/>
    <property type="match status" value="1"/>
</dbReference>
<dbReference type="EMBL" id="JBFCZG010000001">
    <property type="protein sequence ID" value="KAL3426679.1"/>
    <property type="molecule type" value="Genomic_DNA"/>
</dbReference>
<keyword evidence="4 8" id="KW-0863">Zinc-finger</keyword>
<name>A0ABR4PTK2_9HELO</name>
<feature type="region of interest" description="Disordered" evidence="10">
    <location>
        <begin position="260"/>
        <end position="335"/>
    </location>
</feature>